<reference evidence="1" key="1">
    <citation type="submission" date="2014-11" db="EMBL/GenBank/DDBJ databases">
        <authorList>
            <person name="Amaro Gonzalez C."/>
        </authorList>
    </citation>
    <scope>NUCLEOTIDE SEQUENCE</scope>
</reference>
<evidence type="ECO:0000313" key="1">
    <source>
        <dbReference type="EMBL" id="JAH87457.1"/>
    </source>
</evidence>
<organism evidence="1">
    <name type="scientific">Anguilla anguilla</name>
    <name type="common">European freshwater eel</name>
    <name type="synonym">Muraena anguilla</name>
    <dbReference type="NCBI Taxonomy" id="7936"/>
    <lineage>
        <taxon>Eukaryota</taxon>
        <taxon>Metazoa</taxon>
        <taxon>Chordata</taxon>
        <taxon>Craniata</taxon>
        <taxon>Vertebrata</taxon>
        <taxon>Euteleostomi</taxon>
        <taxon>Actinopterygii</taxon>
        <taxon>Neopterygii</taxon>
        <taxon>Teleostei</taxon>
        <taxon>Anguilliformes</taxon>
        <taxon>Anguillidae</taxon>
        <taxon>Anguilla</taxon>
    </lineage>
</organism>
<proteinExistence type="predicted"/>
<dbReference type="EMBL" id="GBXM01021120">
    <property type="protein sequence ID" value="JAH87457.1"/>
    <property type="molecule type" value="Transcribed_RNA"/>
</dbReference>
<sequence>MEGGVGLGDHDFQTFFSPCPFFSSLSSFHLHF</sequence>
<dbReference type="AlphaFoldDB" id="A0A0E9WAT9"/>
<protein>
    <submittedName>
        <fullName evidence="1">Uncharacterized protein</fullName>
    </submittedName>
</protein>
<name>A0A0E9WAT9_ANGAN</name>
<accession>A0A0E9WAT9</accession>
<reference evidence="1" key="2">
    <citation type="journal article" date="2015" name="Fish Shellfish Immunol.">
        <title>Early steps in the European eel (Anguilla anguilla)-Vibrio vulnificus interaction in the gills: Role of the RtxA13 toxin.</title>
        <authorList>
            <person name="Callol A."/>
            <person name="Pajuelo D."/>
            <person name="Ebbesson L."/>
            <person name="Teles M."/>
            <person name="MacKenzie S."/>
            <person name="Amaro C."/>
        </authorList>
    </citation>
    <scope>NUCLEOTIDE SEQUENCE</scope>
</reference>